<dbReference type="AlphaFoldDB" id="K4QYC8"/>
<dbReference type="SUPFAM" id="SSF51905">
    <property type="entry name" value="FAD/NAD(P)-binding domain"/>
    <property type="match status" value="1"/>
</dbReference>
<dbReference type="InterPro" id="IPR036188">
    <property type="entry name" value="FAD/NAD-bd_sf"/>
</dbReference>
<dbReference type="eggNOG" id="COG0654">
    <property type="taxonomic scope" value="Bacteria"/>
</dbReference>
<gene>
    <name evidence="2" type="ORF">BN159_1441</name>
</gene>
<proteinExistence type="predicted"/>
<dbReference type="RefSeq" id="WP_015656215.1">
    <property type="nucleotide sequence ID" value="NC_020504.1"/>
</dbReference>
<dbReference type="InterPro" id="IPR006076">
    <property type="entry name" value="FAD-dep_OxRdtase"/>
</dbReference>
<keyword evidence="3" id="KW-1185">Reference proteome</keyword>
<dbReference type="PATRIC" id="fig|1214101.3.peg.1460"/>
<reference evidence="2 3" key="1">
    <citation type="journal article" date="2012" name="J. Bacteriol.">
        <title>Genome sequence of the bacterium Streptomyces davawensis JCM 4913 and heterologous production of the unique antibiotic roseoflavin.</title>
        <authorList>
            <person name="Jankowitsch F."/>
            <person name="Schwarz J."/>
            <person name="Ruckert C."/>
            <person name="Gust B."/>
            <person name="Szczepanowski R."/>
            <person name="Blom J."/>
            <person name="Pelzer S."/>
            <person name="Kalinowski J."/>
            <person name="Mack M."/>
        </authorList>
    </citation>
    <scope>NUCLEOTIDE SEQUENCE [LARGE SCALE GENOMIC DNA]</scope>
    <source>
        <strain evidence="3">DSM 101723 / JCM 4913 / KCC S-0913 / 768</strain>
    </source>
</reference>
<dbReference type="PANTHER" id="PTHR43422">
    <property type="entry name" value="THIAMINE THIAZOLE SYNTHASE"/>
    <property type="match status" value="1"/>
</dbReference>
<dbReference type="HOGENOM" id="CLU_028028_2_0_11"/>
<dbReference type="PANTHER" id="PTHR43422:SF3">
    <property type="entry name" value="THIAMINE THIAZOLE SYNTHASE"/>
    <property type="match status" value="1"/>
</dbReference>
<dbReference type="OrthoDB" id="9790035at2"/>
<dbReference type="Proteomes" id="UP000008043">
    <property type="component" value="Chromosome"/>
</dbReference>
<dbReference type="KEGG" id="sdv:BN159_1441"/>
<name>K4QYC8_STRDJ</name>
<evidence type="ECO:0000313" key="3">
    <source>
        <dbReference type="Proteomes" id="UP000008043"/>
    </source>
</evidence>
<accession>K4QYC8</accession>
<dbReference type="Gene3D" id="3.50.50.60">
    <property type="entry name" value="FAD/NAD(P)-binding domain"/>
    <property type="match status" value="1"/>
</dbReference>
<evidence type="ECO:0000313" key="2">
    <source>
        <dbReference type="EMBL" id="CCK25820.1"/>
    </source>
</evidence>
<organism evidence="2 3">
    <name type="scientific">Streptomyces davaonensis (strain DSM 101723 / JCM 4913 / KCC S-0913 / 768)</name>
    <dbReference type="NCBI Taxonomy" id="1214101"/>
    <lineage>
        <taxon>Bacteria</taxon>
        <taxon>Bacillati</taxon>
        <taxon>Actinomycetota</taxon>
        <taxon>Actinomycetes</taxon>
        <taxon>Kitasatosporales</taxon>
        <taxon>Streptomycetaceae</taxon>
        <taxon>Streptomyces</taxon>
    </lineage>
</organism>
<evidence type="ECO:0000259" key="1">
    <source>
        <dbReference type="Pfam" id="PF01266"/>
    </source>
</evidence>
<sequence>MADPSRALVVGGGYAGLVTARVLADRFDQVTVVEQDDITARPAPAHRRGTPQSHHPHGMLARGARTLEELFPGLRDELDKEGAPHIDFGCLPMLYPTGWSPSVPTDLATQTYSRPLLEAALRRRVLALETVTVLDRTRVDGLVRDGRSGRVTGVRTDGHGVHTADLVVIAAGRHGRALTWLTEIGVPRPAVLAVDGRLSYASRPYRRDPVDRPDLRTSIQATLAPGTRRGGVVVAIEDDRWLVCLFGADGERAPKDPEGFADYAASLANPYIRTAVRDCEPLGAVHRYGGLGGEWYRYDRVRPWPGGVVVLGDALCGLNPLYGHGMTVAAVQARLLGRTLDDHGPDRGCAVFQRCAARALLVPWYLSTSLDQGWRTDRVPVTAALARRYLDRVLRRIPSDPELYRRFLRVQHMVAAPLTLLTPSARLRSMGGRS</sequence>
<dbReference type="STRING" id="1214101.BN159_1441"/>
<dbReference type="Pfam" id="PF01266">
    <property type="entry name" value="DAO"/>
    <property type="match status" value="1"/>
</dbReference>
<feature type="domain" description="FAD dependent oxidoreductase" evidence="1">
    <location>
        <begin position="7"/>
        <end position="89"/>
    </location>
</feature>
<protein>
    <recommendedName>
        <fullName evidence="1">FAD dependent oxidoreductase domain-containing protein</fullName>
    </recommendedName>
</protein>
<dbReference type="EMBL" id="HE971709">
    <property type="protein sequence ID" value="CCK25820.1"/>
    <property type="molecule type" value="Genomic_DNA"/>
</dbReference>